<sequence>MDQRTFQMDGQWSIVYYPFRPSGFSILLIGDSGHFVCEGDSYWLQHPGRRGILNHLKDSGYMLFSSHLYGANWGSKKAVELAEKLYFMMMKSEILNDKIHILAEGAGSLVALKLLEFMDDKIRSVVLIDPWLSIKSPLLRERENKLYYKKWLREVAFAYDRSLNEIEEYIESMPDHPIPTHTPLKIIRVLGNNDTAQANHYKQLNEQKRKNLEMVYLLPEKRYKIPYQIHQFFKGNEDTF</sequence>
<dbReference type="EMBL" id="LFZW01000001">
    <property type="protein sequence ID" value="KMY49081.1"/>
    <property type="molecule type" value="Genomic_DNA"/>
</dbReference>
<gene>
    <name evidence="1" type="ORF">AC625_05765</name>
</gene>
<organism evidence="1 2">
    <name type="scientific">Peribacillus loiseleuriae</name>
    <dbReference type="NCBI Taxonomy" id="1679170"/>
    <lineage>
        <taxon>Bacteria</taxon>
        <taxon>Bacillati</taxon>
        <taxon>Bacillota</taxon>
        <taxon>Bacilli</taxon>
        <taxon>Bacillales</taxon>
        <taxon>Bacillaceae</taxon>
        <taxon>Peribacillus</taxon>
    </lineage>
</organism>
<evidence type="ECO:0000313" key="2">
    <source>
        <dbReference type="Proteomes" id="UP000037146"/>
    </source>
</evidence>
<evidence type="ECO:0000313" key="1">
    <source>
        <dbReference type="EMBL" id="KMY49081.1"/>
    </source>
</evidence>
<dbReference type="AlphaFoldDB" id="A0A0K9GR65"/>
<dbReference type="SUPFAM" id="SSF53474">
    <property type="entry name" value="alpha/beta-Hydrolases"/>
    <property type="match status" value="1"/>
</dbReference>
<name>A0A0K9GR65_9BACI</name>
<protein>
    <recommendedName>
        <fullName evidence="3">Hydrolase</fullName>
    </recommendedName>
</protein>
<dbReference type="RefSeq" id="WP_049680413.1">
    <property type="nucleotide sequence ID" value="NZ_LFZW01000001.1"/>
</dbReference>
<dbReference type="Gene3D" id="3.40.50.1820">
    <property type="entry name" value="alpha/beta hydrolase"/>
    <property type="match status" value="1"/>
</dbReference>
<reference evidence="2" key="1">
    <citation type="submission" date="2015-07" db="EMBL/GenBank/DDBJ databases">
        <title>Genome sequencing project for genomic taxonomy and phylogenomics of Bacillus-like bacteria.</title>
        <authorList>
            <person name="Liu B."/>
            <person name="Wang J."/>
            <person name="Zhu Y."/>
            <person name="Liu G."/>
            <person name="Chen Q."/>
            <person name="Chen Z."/>
            <person name="Lan J."/>
            <person name="Che J."/>
            <person name="Ge C."/>
            <person name="Shi H."/>
            <person name="Pan Z."/>
            <person name="Liu X."/>
        </authorList>
    </citation>
    <scope>NUCLEOTIDE SEQUENCE [LARGE SCALE GENOMIC DNA]</scope>
    <source>
        <strain evidence="2">FJAT-27997</strain>
    </source>
</reference>
<comment type="caution">
    <text evidence="1">The sequence shown here is derived from an EMBL/GenBank/DDBJ whole genome shotgun (WGS) entry which is preliminary data.</text>
</comment>
<dbReference type="InterPro" id="IPR029058">
    <property type="entry name" value="AB_hydrolase_fold"/>
</dbReference>
<dbReference type="Proteomes" id="UP000037146">
    <property type="component" value="Unassembled WGS sequence"/>
</dbReference>
<accession>A0A0K9GR65</accession>
<dbReference type="OrthoDB" id="2986585at2"/>
<dbReference type="STRING" id="1679170.AC625_05765"/>
<dbReference type="PATRIC" id="fig|1679170.3.peg.1232"/>
<proteinExistence type="predicted"/>
<evidence type="ECO:0008006" key="3">
    <source>
        <dbReference type="Google" id="ProtNLM"/>
    </source>
</evidence>
<keyword evidence="2" id="KW-1185">Reference proteome</keyword>